<dbReference type="AlphaFoldDB" id="A0A2G5UIY8"/>
<organism evidence="2 3">
    <name type="scientific">Caenorhabditis nigoni</name>
    <dbReference type="NCBI Taxonomy" id="1611254"/>
    <lineage>
        <taxon>Eukaryota</taxon>
        <taxon>Metazoa</taxon>
        <taxon>Ecdysozoa</taxon>
        <taxon>Nematoda</taxon>
        <taxon>Chromadorea</taxon>
        <taxon>Rhabditida</taxon>
        <taxon>Rhabditina</taxon>
        <taxon>Rhabditomorpha</taxon>
        <taxon>Rhabditoidea</taxon>
        <taxon>Rhabditidae</taxon>
        <taxon>Peloderinae</taxon>
        <taxon>Caenorhabditis</taxon>
    </lineage>
</organism>
<gene>
    <name evidence="2" type="primary">Cnig_chr_III.g11145</name>
    <name evidence="2" type="ORF">B9Z55_011145</name>
</gene>
<dbReference type="Proteomes" id="UP000230233">
    <property type="component" value="Chromosome III"/>
</dbReference>
<dbReference type="InterPro" id="IPR012885">
    <property type="entry name" value="F-box_Sdz-33"/>
</dbReference>
<proteinExistence type="predicted"/>
<dbReference type="Pfam" id="PF00646">
    <property type="entry name" value="F-box"/>
    <property type="match status" value="1"/>
</dbReference>
<comment type="caution">
    <text evidence="2">The sequence shown here is derived from an EMBL/GenBank/DDBJ whole genome shotgun (WGS) entry which is preliminary data.</text>
</comment>
<name>A0A2G5UIY8_9PELO</name>
<accession>A0A2G5UIY8</accession>
<reference evidence="3" key="1">
    <citation type="submission" date="2017-10" db="EMBL/GenBank/DDBJ databases">
        <title>Rapid genome shrinkage in a self-fertile nematode reveals novel sperm competition proteins.</title>
        <authorList>
            <person name="Yin D."/>
            <person name="Schwarz E.M."/>
            <person name="Thomas C.G."/>
            <person name="Felde R.L."/>
            <person name="Korf I.F."/>
            <person name="Cutter A.D."/>
            <person name="Schartner C.M."/>
            <person name="Ralston E.J."/>
            <person name="Meyer B.J."/>
            <person name="Haag E.S."/>
        </authorList>
    </citation>
    <scope>NUCLEOTIDE SEQUENCE [LARGE SCALE GENOMIC DNA]</scope>
    <source>
        <strain evidence="3">JU1422</strain>
    </source>
</reference>
<evidence type="ECO:0000313" key="3">
    <source>
        <dbReference type="Proteomes" id="UP000230233"/>
    </source>
</evidence>
<keyword evidence="3" id="KW-1185">Reference proteome</keyword>
<dbReference type="PROSITE" id="PS50181">
    <property type="entry name" value="FBOX"/>
    <property type="match status" value="1"/>
</dbReference>
<dbReference type="PANTHER" id="PTHR22899">
    <property type="entry name" value="CYCLIN-RELATED F-BOX FAMILY"/>
    <property type="match status" value="1"/>
</dbReference>
<dbReference type="PANTHER" id="PTHR22899:SF0">
    <property type="entry name" value="F-BOX ASSOCIATED DOMAIN-CONTAINING PROTEIN-RELATED"/>
    <property type="match status" value="1"/>
</dbReference>
<dbReference type="InterPro" id="IPR001810">
    <property type="entry name" value="F-box_dom"/>
</dbReference>
<dbReference type="InterPro" id="IPR053222">
    <property type="entry name" value="Zygotic_Embryogenesis-Asso"/>
</dbReference>
<protein>
    <recommendedName>
        <fullName evidence="1">F-box domain-containing protein</fullName>
    </recommendedName>
</protein>
<evidence type="ECO:0000259" key="1">
    <source>
        <dbReference type="PROSITE" id="PS50181"/>
    </source>
</evidence>
<evidence type="ECO:0000313" key="2">
    <source>
        <dbReference type="EMBL" id="PIC39469.1"/>
    </source>
</evidence>
<sequence length="511" mass="58724">MTDQRFPFLRLPDDLRLKVLQTTEHLEIFAFSFTSKKAYSIVQDLRLPISHILITIEKRQPQLIVRFGYLWVSFLWRLSRNNKRMTNLNDLPARVEVSNRNGMIPFIWSDQGKSIAEWIQHLCSILQSEKCCGADFHVYRNIEFDIPTLRNVFPKIGSIDIVFRQEQEANEHENLLAQNFLKAFLPDVQKLRLEHVRLGEHFSIGDFGMANLKELKLSYPRNLRVDDLLIMNAENITIAGANLAEISLRDLNRFFKLWMKGSNPKLKGLKVWWETNTIPDLNVMLKGLKADEAEIEEGSVMFKIRNSNGVLAGIRSQRLASAGEAGLWDPELWKPELWDPGLQNPELWDEELWDPELWDPDLWDPGLGGSEVVEEESKLLEVESEVVEVESEHRSGWRWNQRIGGGGDGIGGSELMEVESEDRSWWRWNRRIGGGGGGIGGSELVEVESEDRSWWRWNRRIRAGGGGIGGSELVEVESKDRRWWRWNRRIRAGGGGIGGSEVVEVESEDRS</sequence>
<dbReference type="EMBL" id="PDUG01000003">
    <property type="protein sequence ID" value="PIC39469.1"/>
    <property type="molecule type" value="Genomic_DNA"/>
</dbReference>
<feature type="domain" description="F-box" evidence="1">
    <location>
        <begin position="5"/>
        <end position="56"/>
    </location>
</feature>
<dbReference type="Pfam" id="PF07735">
    <property type="entry name" value="FBA_2"/>
    <property type="match status" value="1"/>
</dbReference>